<feature type="chain" id="PRO_5003093337" evidence="1">
    <location>
        <begin position="36"/>
        <end position="403"/>
    </location>
</feature>
<dbReference type="Proteomes" id="UP000000377">
    <property type="component" value="Chromosome"/>
</dbReference>
<sequence length="403" mass="43116">MKTSATARRITAAATAALALTAWPVLTPQGATAHAAVPSTLSLTIKNTSGRSEPLYIYDLGTLLTNASRPQGWADANGTFHQWPAGANPPAPAPDASIAGPANGQSMTIKIPRFSGRIYFSFGQKLVFKLATGGLVQPAVQNPSDPNRNILFNWSEYTLDDGGLYINSTQVDMFSAPYAVGVKNTAGTVKNTGHLKTGGYNGFFNALKGQPGGWGNLIQTRSDGTILRALSPAHGLETGALPASTMDDYVNRVWQKYSTSTLTVTPFENEPGNKFYGRVSGNTMNFTNSSGAFATSFQKPDADSIFGCHKLLDAPNDRVRGAISRTLCAGFNRSTLLTNSNQPDTSAADFYKDVVTNHYSRKIHAQMADGKAYGFAFDDVGHFESLVSDANPEQAYMTLDPFN</sequence>
<evidence type="ECO:0000256" key="1">
    <source>
        <dbReference type="SAM" id="SignalP"/>
    </source>
</evidence>
<dbReference type="CAZy" id="GH64">
    <property type="family name" value="Glycoside Hydrolase Family 64"/>
</dbReference>
<dbReference type="InterPro" id="IPR042517">
    <property type="entry name" value="Glyco_hydro_64_N_2"/>
</dbReference>
<gene>
    <name evidence="3" type="ordered locus">SBI_02311</name>
</gene>
<dbReference type="RefSeq" id="WP_014174911.1">
    <property type="nucleotide sequence ID" value="NC_016582.1"/>
</dbReference>
<evidence type="ECO:0000313" key="4">
    <source>
        <dbReference type="Proteomes" id="UP000000377"/>
    </source>
</evidence>
<dbReference type="InterPro" id="IPR037398">
    <property type="entry name" value="Glyco_hydro_64_fam"/>
</dbReference>
<keyword evidence="4" id="KW-1185">Reference proteome</keyword>
<dbReference type="InterPro" id="IPR037176">
    <property type="entry name" value="Osmotin/thaumatin-like_sf"/>
</dbReference>
<dbReference type="Pfam" id="PF16483">
    <property type="entry name" value="Glyco_hydro_64"/>
    <property type="match status" value="1"/>
</dbReference>
<dbReference type="AlphaFoldDB" id="D7BV53"/>
<dbReference type="PANTHER" id="PTHR38165:SF1">
    <property type="entry name" value="GLUCANASE B"/>
    <property type="match status" value="1"/>
</dbReference>
<accession>D7BV53</accession>
<keyword evidence="3" id="KW-0378">Hydrolase</keyword>
<dbReference type="EMBL" id="CP002047">
    <property type="protein sequence ID" value="ADI05432.1"/>
    <property type="molecule type" value="Genomic_DNA"/>
</dbReference>
<keyword evidence="1" id="KW-0732">Signal</keyword>
<name>D7BV53_STRBB</name>
<dbReference type="PROSITE" id="PS52006">
    <property type="entry name" value="GH64"/>
    <property type="match status" value="1"/>
</dbReference>
<proteinExistence type="predicted"/>
<dbReference type="InterPro" id="IPR032477">
    <property type="entry name" value="Glyco_hydro_64"/>
</dbReference>
<dbReference type="PANTHER" id="PTHR38165">
    <property type="match status" value="1"/>
</dbReference>
<feature type="signal peptide" evidence="1">
    <location>
        <begin position="1"/>
        <end position="35"/>
    </location>
</feature>
<evidence type="ECO:0000313" key="3">
    <source>
        <dbReference type="EMBL" id="ADI05432.1"/>
    </source>
</evidence>
<protein>
    <submittedName>
        <fullName evidence="3">Sugar hydrolase</fullName>
    </submittedName>
</protein>
<dbReference type="eggNOG" id="COG3250">
    <property type="taxonomic scope" value="Bacteria"/>
</dbReference>
<evidence type="ECO:0000259" key="2">
    <source>
        <dbReference type="PROSITE" id="PS52006"/>
    </source>
</evidence>
<dbReference type="GO" id="GO:0016787">
    <property type="term" value="F:hydrolase activity"/>
    <property type="evidence" value="ECO:0007669"/>
    <property type="project" value="UniProtKB-KW"/>
</dbReference>
<dbReference type="STRING" id="749414.SBI_02311"/>
<reference evidence="3 4" key="1">
    <citation type="journal article" date="2010" name="J. Bacteriol.">
        <title>Genome sequence of the milbemycin-producing bacterium Streptomyces bingchenggensis.</title>
        <authorList>
            <person name="Wang X.J."/>
            <person name="Yan Y.J."/>
            <person name="Zhang B."/>
            <person name="An J."/>
            <person name="Wang J.J."/>
            <person name="Tian J."/>
            <person name="Jiang L."/>
            <person name="Chen Y.H."/>
            <person name="Huang S.X."/>
            <person name="Yin M."/>
            <person name="Zhang J."/>
            <person name="Gao A.L."/>
            <person name="Liu C.X."/>
            <person name="Zhu Z.X."/>
            <person name="Xiang W.S."/>
        </authorList>
    </citation>
    <scope>NUCLEOTIDE SEQUENCE [LARGE SCALE GENOMIC DNA]</scope>
    <source>
        <strain evidence="3 4">BCW-1</strain>
    </source>
</reference>
<dbReference type="KEGG" id="sbh:SBI_02311"/>
<dbReference type="Gene3D" id="2.60.110.10">
    <property type="entry name" value="Thaumatin"/>
    <property type="match status" value="1"/>
</dbReference>
<dbReference type="HOGENOM" id="CLU_032886_1_1_11"/>
<dbReference type="PATRIC" id="fig|749414.3.peg.2391"/>
<organism evidence="3 4">
    <name type="scientific">Streptomyces bingchenggensis (strain BCW-1)</name>
    <dbReference type="NCBI Taxonomy" id="749414"/>
    <lineage>
        <taxon>Bacteria</taxon>
        <taxon>Bacillati</taxon>
        <taxon>Actinomycetota</taxon>
        <taxon>Actinomycetes</taxon>
        <taxon>Kitasatosporales</taxon>
        <taxon>Streptomycetaceae</taxon>
        <taxon>Streptomyces</taxon>
    </lineage>
</organism>
<dbReference type="Gene3D" id="3.30.920.50">
    <property type="entry name" value="Beta-1,3-glucanase, C-terminal domain"/>
    <property type="match status" value="1"/>
</dbReference>
<feature type="domain" description="GH64" evidence="2">
    <location>
        <begin position="38"/>
        <end position="401"/>
    </location>
</feature>